<evidence type="ECO:0000313" key="3">
    <source>
        <dbReference type="Proteomes" id="UP001630127"/>
    </source>
</evidence>
<evidence type="ECO:0000259" key="1">
    <source>
        <dbReference type="Pfam" id="PF03372"/>
    </source>
</evidence>
<accession>A0ABD3AHV3</accession>
<name>A0ABD3AHV3_9GENT</name>
<dbReference type="Pfam" id="PF03372">
    <property type="entry name" value="Exo_endo_phos"/>
    <property type="match status" value="1"/>
</dbReference>
<reference evidence="2 3" key="1">
    <citation type="submission" date="2024-11" db="EMBL/GenBank/DDBJ databases">
        <title>A near-complete genome assembly of Cinchona calisaya.</title>
        <authorList>
            <person name="Lian D.C."/>
            <person name="Zhao X.W."/>
            <person name="Wei L."/>
        </authorList>
    </citation>
    <scope>NUCLEOTIDE SEQUENCE [LARGE SCALE GENOMIC DNA]</scope>
    <source>
        <tissue evidence="2">Nenye</tissue>
    </source>
</reference>
<gene>
    <name evidence="2" type="ORF">ACH5RR_009969</name>
</gene>
<dbReference type="PANTHER" id="PTHR35218">
    <property type="entry name" value="RNASE H DOMAIN-CONTAINING PROTEIN"/>
    <property type="match status" value="1"/>
</dbReference>
<dbReference type="EMBL" id="JBJUIK010000004">
    <property type="protein sequence ID" value="KAL3530647.1"/>
    <property type="molecule type" value="Genomic_DNA"/>
</dbReference>
<dbReference type="Gene3D" id="3.60.10.10">
    <property type="entry name" value="Endonuclease/exonuclease/phosphatase"/>
    <property type="match status" value="1"/>
</dbReference>
<dbReference type="InterPro" id="IPR036691">
    <property type="entry name" value="Endo/exonu/phosph_ase_sf"/>
</dbReference>
<proteinExistence type="predicted"/>
<dbReference type="PANTHER" id="PTHR35218:SF9">
    <property type="entry name" value="ENDONUCLEASE_EXONUCLEASE_PHOSPHATASE DOMAIN-CONTAINING PROTEIN"/>
    <property type="match status" value="1"/>
</dbReference>
<sequence length="202" mass="23719">MRALVWNCRGAGSSLTVSQLNEFTYLHSPSIIFLCETKQKKKILDKVRSKISFDNCFIVDSLNKSGGMAMFWRNDVNVLKVQSTAFTIEMELRSLVSQESWWFIGIYASTEDLARRGQWKVIQRRKLLWGDCFAIAGDFNDILSNEEKWGGRMREEWTFQDFKKFVKDNELVDLNFVGQPWTWSNNWVGDAIMKQRLDRFFV</sequence>
<protein>
    <recommendedName>
        <fullName evidence="1">Endonuclease/exonuclease/phosphatase domain-containing protein</fullName>
    </recommendedName>
</protein>
<dbReference type="InterPro" id="IPR005135">
    <property type="entry name" value="Endo/exonuclease/phosphatase"/>
</dbReference>
<dbReference type="SUPFAM" id="SSF56219">
    <property type="entry name" value="DNase I-like"/>
    <property type="match status" value="1"/>
</dbReference>
<evidence type="ECO:0000313" key="2">
    <source>
        <dbReference type="EMBL" id="KAL3530647.1"/>
    </source>
</evidence>
<comment type="caution">
    <text evidence="2">The sequence shown here is derived from an EMBL/GenBank/DDBJ whole genome shotgun (WGS) entry which is preliminary data.</text>
</comment>
<dbReference type="AlphaFoldDB" id="A0ABD3AHV3"/>
<keyword evidence="3" id="KW-1185">Reference proteome</keyword>
<feature type="domain" description="Endonuclease/exonuclease/phosphatase" evidence="1">
    <location>
        <begin position="5"/>
        <end position="202"/>
    </location>
</feature>
<organism evidence="2 3">
    <name type="scientific">Cinchona calisaya</name>
    <dbReference type="NCBI Taxonomy" id="153742"/>
    <lineage>
        <taxon>Eukaryota</taxon>
        <taxon>Viridiplantae</taxon>
        <taxon>Streptophyta</taxon>
        <taxon>Embryophyta</taxon>
        <taxon>Tracheophyta</taxon>
        <taxon>Spermatophyta</taxon>
        <taxon>Magnoliopsida</taxon>
        <taxon>eudicotyledons</taxon>
        <taxon>Gunneridae</taxon>
        <taxon>Pentapetalae</taxon>
        <taxon>asterids</taxon>
        <taxon>lamiids</taxon>
        <taxon>Gentianales</taxon>
        <taxon>Rubiaceae</taxon>
        <taxon>Cinchonoideae</taxon>
        <taxon>Cinchoneae</taxon>
        <taxon>Cinchona</taxon>
    </lineage>
</organism>
<dbReference type="Proteomes" id="UP001630127">
    <property type="component" value="Unassembled WGS sequence"/>
</dbReference>